<dbReference type="EMBL" id="JAMQJY010000003">
    <property type="protein sequence ID" value="MCM2677222.1"/>
    <property type="molecule type" value="Genomic_DNA"/>
</dbReference>
<evidence type="ECO:0000313" key="2">
    <source>
        <dbReference type="Proteomes" id="UP001203665"/>
    </source>
</evidence>
<dbReference type="RefSeq" id="WP_251610780.1">
    <property type="nucleotide sequence ID" value="NZ_JAMQJY010000003.1"/>
</dbReference>
<dbReference type="PROSITE" id="PS51257">
    <property type="entry name" value="PROKAR_LIPOPROTEIN"/>
    <property type="match status" value="1"/>
</dbReference>
<dbReference type="PANTHER" id="PTHR43649">
    <property type="entry name" value="ARABINOSE-BINDING PROTEIN-RELATED"/>
    <property type="match status" value="1"/>
</dbReference>
<dbReference type="SUPFAM" id="SSF53850">
    <property type="entry name" value="Periplasmic binding protein-like II"/>
    <property type="match status" value="1"/>
</dbReference>
<reference evidence="1" key="1">
    <citation type="submission" date="2022-06" db="EMBL/GenBank/DDBJ databases">
        <title>Alkalicoccobacillus porphyridii sp. nov., isolated from a marine red alga, Porphyridium purpureum and reclassification of Shouchella plakortidis and Shouchella gibsonii as Alkalicoccobacillus plakortidis comb. nov. and Alkalicoccobacillus gibsonii comb. nov.</title>
        <authorList>
            <person name="Kim K.H."/>
            <person name="Lee J.K."/>
            <person name="Han D.M."/>
            <person name="Baek J.H."/>
            <person name="Jeon C.O."/>
        </authorList>
    </citation>
    <scope>NUCLEOTIDE SEQUENCE</scope>
    <source>
        <strain evidence="1">DSM 19153</strain>
    </source>
</reference>
<accession>A0ABT0XMT6</accession>
<dbReference type="PANTHER" id="PTHR43649:SF12">
    <property type="entry name" value="DIACETYLCHITOBIOSE BINDING PROTEIN DASA"/>
    <property type="match status" value="1"/>
</dbReference>
<keyword evidence="2" id="KW-1185">Reference proteome</keyword>
<dbReference type="InterPro" id="IPR006059">
    <property type="entry name" value="SBP"/>
</dbReference>
<proteinExistence type="predicted"/>
<comment type="caution">
    <text evidence="1">The sequence shown here is derived from an EMBL/GenBank/DDBJ whole genome shotgun (WGS) entry which is preliminary data.</text>
</comment>
<dbReference type="CDD" id="cd13585">
    <property type="entry name" value="PBP2_TMBP_like"/>
    <property type="match status" value="1"/>
</dbReference>
<dbReference type="Pfam" id="PF01547">
    <property type="entry name" value="SBP_bac_1"/>
    <property type="match status" value="1"/>
</dbReference>
<sequence>MSLIKRGGAVAFAVACGVVAGCSGSDTAADGDIVKLNFLTFADPAQLKVYQRAVDAFHELHGDEIQVELTGLSTDNYTQTLTTRLQGSEGPDIYYVQDFSMATFVQGEAALPLDDFLEGPDSYVKKDDFPDEIWGPTQKDGVTYALVPDANPFVMYYNKDVFEEVGVKLPQEYYDEGNWTWDTLEEITSTFKEAGKEGYVQDGGPFGVNTWIYNNGGSVEKDGEVVIDSDPKTIEAIEFVNQMVQDGNFVFSGSLPQGQGRDAMFMSNQVAMVGAGRWLTPLFLESNKEFDYIPWPTNTGEQMEPTLVTSAYLAVNSDTDYPEEAMKFISYYVSAEGQEVRLADNGNSVPSIAGLEHVVTDNPEPEHAQYLLDAIEIGQPIVFEFETPGLSNELEDIYEIMFLGDITAEEAINRLGDKAREMTEE</sequence>
<dbReference type="Gene3D" id="3.40.190.10">
    <property type="entry name" value="Periplasmic binding protein-like II"/>
    <property type="match status" value="1"/>
</dbReference>
<dbReference type="Proteomes" id="UP001203665">
    <property type="component" value="Unassembled WGS sequence"/>
</dbReference>
<evidence type="ECO:0000313" key="1">
    <source>
        <dbReference type="EMBL" id="MCM2677222.1"/>
    </source>
</evidence>
<name>A0ABT0XMT6_9BACI</name>
<dbReference type="InterPro" id="IPR050490">
    <property type="entry name" value="Bact_solute-bd_prot1"/>
</dbReference>
<protein>
    <submittedName>
        <fullName evidence="1">Sugar ABC transporter substrate-binding protein</fullName>
    </submittedName>
</protein>
<organism evidence="1 2">
    <name type="scientific">Alkalicoccobacillus plakortidis</name>
    <dbReference type="NCBI Taxonomy" id="444060"/>
    <lineage>
        <taxon>Bacteria</taxon>
        <taxon>Bacillati</taxon>
        <taxon>Bacillota</taxon>
        <taxon>Bacilli</taxon>
        <taxon>Bacillales</taxon>
        <taxon>Bacillaceae</taxon>
        <taxon>Alkalicoccobacillus</taxon>
    </lineage>
</organism>
<gene>
    <name evidence="1" type="ORF">NDM98_18475</name>
</gene>